<accession>A0A1H1CGN1</accession>
<dbReference type="STRING" id="1095778.SAMN04489842_1397"/>
<keyword evidence="2" id="KW-1185">Reference proteome</keyword>
<evidence type="ECO:0000313" key="1">
    <source>
        <dbReference type="EMBL" id="SDQ63298.1"/>
    </source>
</evidence>
<organism evidence="1 2">
    <name type="scientific">Natronobacterium texcoconense</name>
    <dbReference type="NCBI Taxonomy" id="1095778"/>
    <lineage>
        <taxon>Archaea</taxon>
        <taxon>Methanobacteriati</taxon>
        <taxon>Methanobacteriota</taxon>
        <taxon>Stenosarchaea group</taxon>
        <taxon>Halobacteria</taxon>
        <taxon>Halobacteriales</taxon>
        <taxon>Natrialbaceae</taxon>
        <taxon>Natronobacterium</taxon>
    </lineage>
</organism>
<name>A0A1H1CGN1_NATTX</name>
<proteinExistence type="predicted"/>
<protein>
    <submittedName>
        <fullName evidence="1">Uncharacterized protein</fullName>
    </submittedName>
</protein>
<dbReference type="AlphaFoldDB" id="A0A1H1CGN1"/>
<reference evidence="2" key="1">
    <citation type="submission" date="2016-10" db="EMBL/GenBank/DDBJ databases">
        <authorList>
            <person name="Varghese N."/>
            <person name="Submissions S."/>
        </authorList>
    </citation>
    <scope>NUCLEOTIDE SEQUENCE [LARGE SCALE GENOMIC DNA]</scope>
    <source>
        <strain evidence="2">DSM 24767</strain>
    </source>
</reference>
<evidence type="ECO:0000313" key="2">
    <source>
        <dbReference type="Proteomes" id="UP000198848"/>
    </source>
</evidence>
<dbReference type="EMBL" id="FNLC01000001">
    <property type="protein sequence ID" value="SDQ63298.1"/>
    <property type="molecule type" value="Genomic_DNA"/>
</dbReference>
<gene>
    <name evidence="1" type="ORF">SAMN04489842_1397</name>
</gene>
<sequence length="131" mass="14185">MAAAGCLGSLERRSTEIVDVEFETSVDVGKDFDDDPAVGFEGDEIHVTGRYSTGNACYDAHLSEPTYDADADELRIRLARQHDGSDECDDLAEMVSYRVVVRLEGPQPGIVHVTEDMGGETRAESGLLSFG</sequence>
<dbReference type="Proteomes" id="UP000198848">
    <property type="component" value="Unassembled WGS sequence"/>
</dbReference>